<dbReference type="PANTHER" id="PTHR24356">
    <property type="entry name" value="SERINE/THREONINE-PROTEIN KINASE"/>
    <property type="match status" value="1"/>
</dbReference>
<evidence type="ECO:0000259" key="10">
    <source>
        <dbReference type="PROSITE" id="PS50011"/>
    </source>
</evidence>
<dbReference type="GO" id="GO:0035329">
    <property type="term" value="P:hippo signaling"/>
    <property type="evidence" value="ECO:0007669"/>
    <property type="project" value="TreeGrafter"/>
</dbReference>
<dbReference type="OrthoDB" id="3638488at2759"/>
<gene>
    <name evidence="11" type="ORF">CpipJ_CPIJ018201</name>
</gene>
<dbReference type="VEuPathDB" id="VectorBase:CQUJHB007681"/>
<dbReference type="Gene3D" id="1.10.510.10">
    <property type="entry name" value="Transferase(Phosphotransferase) domain 1"/>
    <property type="match status" value="1"/>
</dbReference>
<evidence type="ECO:0000256" key="6">
    <source>
        <dbReference type="ARBA" id="ARBA00022777"/>
    </source>
</evidence>
<evidence type="ECO:0000256" key="3">
    <source>
        <dbReference type="ARBA" id="ARBA00022553"/>
    </source>
</evidence>
<dbReference type="GO" id="GO:0000082">
    <property type="term" value="P:G1/S transition of mitotic cell cycle"/>
    <property type="evidence" value="ECO:0007669"/>
    <property type="project" value="TreeGrafter"/>
</dbReference>
<keyword evidence="6 11" id="KW-0418">Kinase</keyword>
<dbReference type="eggNOG" id="KOG0608">
    <property type="taxonomic scope" value="Eukaryota"/>
</dbReference>
<dbReference type="GO" id="GO:0007010">
    <property type="term" value="P:cytoskeleton organization"/>
    <property type="evidence" value="ECO:0007669"/>
    <property type="project" value="UniProtKB-ARBA"/>
</dbReference>
<evidence type="ECO:0000256" key="1">
    <source>
        <dbReference type="ARBA" id="ARBA00012513"/>
    </source>
</evidence>
<comment type="catalytic activity">
    <reaction evidence="9">
        <text>L-seryl-[protein] + ATP = O-phospho-L-seryl-[protein] + ADP + H(+)</text>
        <dbReference type="Rhea" id="RHEA:17989"/>
        <dbReference type="Rhea" id="RHEA-COMP:9863"/>
        <dbReference type="Rhea" id="RHEA-COMP:11604"/>
        <dbReference type="ChEBI" id="CHEBI:15378"/>
        <dbReference type="ChEBI" id="CHEBI:29999"/>
        <dbReference type="ChEBI" id="CHEBI:30616"/>
        <dbReference type="ChEBI" id="CHEBI:83421"/>
        <dbReference type="ChEBI" id="CHEBI:456216"/>
        <dbReference type="EC" id="2.7.11.1"/>
    </reaction>
</comment>
<dbReference type="SMART" id="SM00220">
    <property type="entry name" value="S_TKc"/>
    <property type="match status" value="1"/>
</dbReference>
<evidence type="ECO:0000313" key="11">
    <source>
        <dbReference type="EMBL" id="EDV73624.1"/>
    </source>
</evidence>
<evidence type="ECO:0000256" key="5">
    <source>
        <dbReference type="ARBA" id="ARBA00022741"/>
    </source>
</evidence>
<dbReference type="PROSITE" id="PS50011">
    <property type="entry name" value="PROTEIN_KINASE_DOM"/>
    <property type="match status" value="1"/>
</dbReference>
<dbReference type="EMBL" id="DS232986">
    <property type="protein sequence ID" value="EDV73624.1"/>
    <property type="molecule type" value="Genomic_DNA"/>
</dbReference>
<comment type="catalytic activity">
    <reaction evidence="8">
        <text>L-threonyl-[protein] + ATP = O-phospho-L-threonyl-[protein] + ADP + H(+)</text>
        <dbReference type="Rhea" id="RHEA:46608"/>
        <dbReference type="Rhea" id="RHEA-COMP:11060"/>
        <dbReference type="Rhea" id="RHEA-COMP:11605"/>
        <dbReference type="ChEBI" id="CHEBI:15378"/>
        <dbReference type="ChEBI" id="CHEBI:30013"/>
        <dbReference type="ChEBI" id="CHEBI:30616"/>
        <dbReference type="ChEBI" id="CHEBI:61977"/>
        <dbReference type="ChEBI" id="CHEBI:456216"/>
        <dbReference type="EC" id="2.7.11.1"/>
    </reaction>
</comment>
<dbReference type="InterPro" id="IPR050236">
    <property type="entry name" value="Ser_Thr_kinase_AGC"/>
</dbReference>
<dbReference type="GO" id="GO:0046620">
    <property type="term" value="P:regulation of organ growth"/>
    <property type="evidence" value="ECO:0007669"/>
    <property type="project" value="TreeGrafter"/>
</dbReference>
<dbReference type="GO" id="GO:0043065">
    <property type="term" value="P:positive regulation of apoptotic process"/>
    <property type="evidence" value="ECO:0007669"/>
    <property type="project" value="TreeGrafter"/>
</dbReference>
<dbReference type="GO" id="GO:0005524">
    <property type="term" value="F:ATP binding"/>
    <property type="evidence" value="ECO:0007669"/>
    <property type="project" value="UniProtKB-KW"/>
</dbReference>
<dbReference type="KEGG" id="cqu:CpipJ_CPIJ018201"/>
<keyword evidence="3" id="KW-0597">Phosphoprotein</keyword>
<dbReference type="PROSITE" id="PS00108">
    <property type="entry name" value="PROTEIN_KINASE_ST"/>
    <property type="match status" value="1"/>
</dbReference>
<dbReference type="AlphaFoldDB" id="B3RH55"/>
<dbReference type="STRING" id="7176.B3RH55"/>
<dbReference type="InterPro" id="IPR000719">
    <property type="entry name" value="Prot_kinase_dom"/>
</dbReference>
<protein>
    <recommendedName>
        <fullName evidence="1">non-specific serine/threonine protein kinase</fullName>
        <ecNumber evidence="1">2.7.11.1</ecNumber>
    </recommendedName>
</protein>
<dbReference type="HOGENOM" id="CLU_000288_63_24_1"/>
<reference evidence="11" key="1">
    <citation type="submission" date="2007-03" db="EMBL/GenBank/DDBJ databases">
        <title>Annotation of Culex pipiens quinquefasciatus.</title>
        <authorList>
            <consortium name="The Broad Institute Genome Sequencing Platform"/>
            <person name="Atkinson P.W."/>
            <person name="Hemingway J."/>
            <person name="Christensen B.M."/>
            <person name="Higgs S."/>
            <person name="Kodira C."/>
            <person name="Hannick L."/>
            <person name="Megy K."/>
            <person name="O'Leary S."/>
            <person name="Pearson M."/>
            <person name="Haas B.J."/>
            <person name="Mauceli E."/>
            <person name="Wortman J.R."/>
            <person name="Lee N.H."/>
            <person name="Guigo R."/>
            <person name="Stanke M."/>
            <person name="Alvarado L."/>
            <person name="Amedeo P."/>
            <person name="Antoine C.H."/>
            <person name="Arensburger P."/>
            <person name="Bidwell S.L."/>
            <person name="Crawford M."/>
            <person name="Camaro F."/>
            <person name="Devon K."/>
            <person name="Engels R."/>
            <person name="Hammond M."/>
            <person name="Howarth C."/>
            <person name="Koehrsen M."/>
            <person name="Lawson D."/>
            <person name="Montgomery P."/>
            <person name="Nene V."/>
            <person name="Nusbaum C."/>
            <person name="Puiu D."/>
            <person name="Romero-Severson J."/>
            <person name="Severson D.W."/>
            <person name="Shumway M."/>
            <person name="Sisk P."/>
            <person name="Stolte C."/>
            <person name="Zeng Q."/>
            <person name="Eisenstadt E."/>
            <person name="Fraser-Liggett C."/>
            <person name="Strausberg R."/>
            <person name="Galagan J."/>
            <person name="Birren B."/>
            <person name="Collins F.H."/>
        </authorList>
    </citation>
    <scope>NUCLEOTIDE SEQUENCE [LARGE SCALE GENOMIC DNA]</scope>
    <source>
        <strain evidence="11">JHB</strain>
    </source>
</reference>
<accession>B3RH55</accession>
<dbReference type="EC" id="2.7.11.1" evidence="1"/>
<dbReference type="PANTHER" id="PTHR24356:SF418">
    <property type="entry name" value="SERINE_THREONINE-PROTEIN KINASE WARTS"/>
    <property type="match status" value="1"/>
</dbReference>
<evidence type="ECO:0000256" key="9">
    <source>
        <dbReference type="ARBA" id="ARBA00048679"/>
    </source>
</evidence>
<keyword evidence="4" id="KW-0808">Transferase</keyword>
<dbReference type="VEuPathDB" id="VectorBase:CPIJ018201"/>
<name>B3RH55_CULQU</name>
<evidence type="ECO:0000256" key="4">
    <source>
        <dbReference type="ARBA" id="ARBA00022679"/>
    </source>
</evidence>
<sequence>MGFIHRDIKPDNVLIDRKGHIKLTDFGLCTGFRWTHDSKYYQKSGKCVFTYISLSSNSMSNRESGRKFREKNRAKAHSIVGTPNYIAPEVLLRSGYTQLCDWWSVGVILFEMLVGQPPFLANTAEETQIK</sequence>
<evidence type="ECO:0000256" key="2">
    <source>
        <dbReference type="ARBA" id="ARBA00022527"/>
    </source>
</evidence>
<evidence type="ECO:0000256" key="8">
    <source>
        <dbReference type="ARBA" id="ARBA00047899"/>
    </source>
</evidence>
<keyword evidence="2 11" id="KW-0723">Serine/threonine-protein kinase</keyword>
<dbReference type="GO" id="GO:0004674">
    <property type="term" value="F:protein serine/threonine kinase activity"/>
    <property type="evidence" value="ECO:0007669"/>
    <property type="project" value="UniProtKB-KW"/>
</dbReference>
<dbReference type="InParanoid" id="B3RH55"/>
<dbReference type="SUPFAM" id="SSF56112">
    <property type="entry name" value="Protein kinase-like (PK-like)"/>
    <property type="match status" value="1"/>
</dbReference>
<feature type="domain" description="Protein kinase" evidence="10">
    <location>
        <begin position="1"/>
        <end position="130"/>
    </location>
</feature>
<dbReference type="Pfam" id="PF00069">
    <property type="entry name" value="Pkinase"/>
    <property type="match status" value="2"/>
</dbReference>
<proteinExistence type="predicted"/>
<keyword evidence="5" id="KW-0547">Nucleotide-binding</keyword>
<dbReference type="InterPro" id="IPR008271">
    <property type="entry name" value="Ser/Thr_kinase_AS"/>
</dbReference>
<feature type="non-terminal residue" evidence="11">
    <location>
        <position position="130"/>
    </location>
</feature>
<dbReference type="FunFam" id="1.10.510.10:FF:000024">
    <property type="entry name" value="Probable serine/threonine-protein kinase cot-1"/>
    <property type="match status" value="1"/>
</dbReference>
<organism>
    <name type="scientific">Culex quinquefasciatus</name>
    <name type="common">Southern house mosquito</name>
    <name type="synonym">Culex pungens</name>
    <dbReference type="NCBI Taxonomy" id="7176"/>
    <lineage>
        <taxon>Eukaryota</taxon>
        <taxon>Metazoa</taxon>
        <taxon>Ecdysozoa</taxon>
        <taxon>Arthropoda</taxon>
        <taxon>Hexapoda</taxon>
        <taxon>Insecta</taxon>
        <taxon>Pterygota</taxon>
        <taxon>Neoptera</taxon>
        <taxon>Endopterygota</taxon>
        <taxon>Diptera</taxon>
        <taxon>Nematocera</taxon>
        <taxon>Culicoidea</taxon>
        <taxon>Culicidae</taxon>
        <taxon>Culicinae</taxon>
        <taxon>Culicini</taxon>
        <taxon>Culex</taxon>
        <taxon>Culex</taxon>
    </lineage>
</organism>
<dbReference type="InterPro" id="IPR011009">
    <property type="entry name" value="Kinase-like_dom_sf"/>
</dbReference>
<keyword evidence="7" id="KW-0067">ATP-binding</keyword>
<evidence type="ECO:0000256" key="7">
    <source>
        <dbReference type="ARBA" id="ARBA00022840"/>
    </source>
</evidence>